<evidence type="ECO:0000256" key="1">
    <source>
        <dbReference type="SAM" id="MobiDB-lite"/>
    </source>
</evidence>
<dbReference type="Gene3D" id="1.10.510.10">
    <property type="entry name" value="Transferase(Phosphotransferase) domain 1"/>
    <property type="match status" value="1"/>
</dbReference>
<sequence>MRAVLKKLQKDPCRNRDLSDNEKETFSTYSHIQRYYPALDIFPIPESALSKKNMELPSRYFIEEWKDRSKEQPTFWNAVRKEHGTDHTEPCEVFTKIVHLLNPIDIIKEKYVCPEHPLLPQSEKTWKQTLLKLHSHNNQAYVDAVANHVLSRFRELDLTPHCILSYGAYTGISKSYQFNISAEYDTYRQCRWFWKGMQSHSARLTVINHTENCVKGDPDFDEFYKEITTCPFENMDESDSDDETLTLEPIDSSNLSTGHDSDVESIHSFTFDNIEEDAENATTIFEINKNIIKNVQLMPVTDAHSVSESDHSESGSESGSESELGSESDDFDVDICLEIPNMPIILIAQEAQEGVMDNLLELDEVDGCERGTQGWEARWIAWMFQVTAALTFLQSAICFTHNDLHSNNILWQKTTTKFLYYQTKNETVWKVPTFGKIFRIIDFGRSIFRLGKRLWVSDDHWPDQDAGDQYNFGPFFDHRKPKIIPNPSFDLCRLAVSLIDGLFDEPPPKKKGKAVPIMSEEDSWKVYETKSPLYNLLWSWTVNDKGHTVYEDKNGDEKYEGFDLYIRIAQDVHGAVPKDQLHRPVFQQFIHKSPVPANETVYPLGV</sequence>
<dbReference type="GO" id="GO:0035556">
    <property type="term" value="P:intracellular signal transduction"/>
    <property type="evidence" value="ECO:0007669"/>
    <property type="project" value="TreeGrafter"/>
</dbReference>
<feature type="compositionally biased region" description="Acidic residues" evidence="1">
    <location>
        <begin position="234"/>
        <end position="245"/>
    </location>
</feature>
<feature type="region of interest" description="Disordered" evidence="1">
    <location>
        <begin position="303"/>
        <end position="328"/>
    </location>
</feature>
<dbReference type="GO" id="GO:0005634">
    <property type="term" value="C:nucleus"/>
    <property type="evidence" value="ECO:0007669"/>
    <property type="project" value="TreeGrafter"/>
</dbReference>
<feature type="region of interest" description="Disordered" evidence="1">
    <location>
        <begin position="234"/>
        <end position="259"/>
    </location>
</feature>
<reference evidence="2" key="1">
    <citation type="journal article" date="2020" name="Nature">
        <title>Giant virus diversity and host interactions through global metagenomics.</title>
        <authorList>
            <person name="Schulz F."/>
            <person name="Roux S."/>
            <person name="Paez-Espino D."/>
            <person name="Jungbluth S."/>
            <person name="Walsh D.A."/>
            <person name="Denef V.J."/>
            <person name="McMahon K.D."/>
            <person name="Konstantinidis K.T."/>
            <person name="Eloe-Fadrosh E.A."/>
            <person name="Kyrpides N.C."/>
            <person name="Woyke T."/>
        </authorList>
    </citation>
    <scope>NUCLEOTIDE SEQUENCE</scope>
    <source>
        <strain evidence="2">GVMAG-M-3300013004-44</strain>
    </source>
</reference>
<accession>A0A6C0BG35</accession>
<evidence type="ECO:0000313" key="2">
    <source>
        <dbReference type="EMBL" id="QHS90952.1"/>
    </source>
</evidence>
<dbReference type="GO" id="GO:0005737">
    <property type="term" value="C:cytoplasm"/>
    <property type="evidence" value="ECO:0007669"/>
    <property type="project" value="TreeGrafter"/>
</dbReference>
<dbReference type="AlphaFoldDB" id="A0A6C0BG35"/>
<dbReference type="GO" id="GO:0000278">
    <property type="term" value="P:mitotic cell cycle"/>
    <property type="evidence" value="ECO:0007669"/>
    <property type="project" value="TreeGrafter"/>
</dbReference>
<evidence type="ECO:0008006" key="3">
    <source>
        <dbReference type="Google" id="ProtNLM"/>
    </source>
</evidence>
<dbReference type="EMBL" id="MN739154">
    <property type="protein sequence ID" value="QHS90952.1"/>
    <property type="molecule type" value="Genomic_DNA"/>
</dbReference>
<dbReference type="PANTHER" id="PTHR24419">
    <property type="entry name" value="INTERLEUKIN-1 RECEPTOR-ASSOCIATED KINASE"/>
    <property type="match status" value="1"/>
</dbReference>
<dbReference type="GO" id="GO:0072354">
    <property type="term" value="F:histone H3T3 kinase activity"/>
    <property type="evidence" value="ECO:0007669"/>
    <property type="project" value="TreeGrafter"/>
</dbReference>
<dbReference type="InterPro" id="IPR011009">
    <property type="entry name" value="Kinase-like_dom_sf"/>
</dbReference>
<dbReference type="SUPFAM" id="SSF56112">
    <property type="entry name" value="Protein kinase-like (PK-like)"/>
    <property type="match status" value="1"/>
</dbReference>
<organism evidence="2">
    <name type="scientific">viral metagenome</name>
    <dbReference type="NCBI Taxonomy" id="1070528"/>
    <lineage>
        <taxon>unclassified sequences</taxon>
        <taxon>metagenomes</taxon>
        <taxon>organismal metagenomes</taxon>
    </lineage>
</organism>
<dbReference type="PANTHER" id="PTHR24419:SF18">
    <property type="entry name" value="SERINE_THREONINE-PROTEIN KINASE HASPIN"/>
    <property type="match status" value="1"/>
</dbReference>
<name>A0A6C0BG35_9ZZZZ</name>
<protein>
    <recommendedName>
        <fullName evidence="3">Protein kinase domain-containing protein</fullName>
    </recommendedName>
</protein>
<feature type="compositionally biased region" description="Basic and acidic residues" evidence="1">
    <location>
        <begin position="305"/>
        <end position="314"/>
    </location>
</feature>
<proteinExistence type="predicted"/>